<evidence type="ECO:0000313" key="2">
    <source>
        <dbReference type="Proteomes" id="UP001165587"/>
    </source>
</evidence>
<dbReference type="InterPro" id="IPR018988">
    <property type="entry name" value="DUF2000"/>
</dbReference>
<name>A0AA42BWB8_9MICO</name>
<comment type="caution">
    <text evidence="1">The sequence shown here is derived from an EMBL/GenBank/DDBJ whole genome shotgun (WGS) entry which is preliminary data.</text>
</comment>
<organism evidence="1 2">
    <name type="scientific">Herbiconiux oxytropis</name>
    <dbReference type="NCBI Taxonomy" id="2970915"/>
    <lineage>
        <taxon>Bacteria</taxon>
        <taxon>Bacillati</taxon>
        <taxon>Actinomycetota</taxon>
        <taxon>Actinomycetes</taxon>
        <taxon>Micrococcales</taxon>
        <taxon>Microbacteriaceae</taxon>
        <taxon>Herbiconiux</taxon>
    </lineage>
</organism>
<accession>A0AA42BWB8</accession>
<dbReference type="EMBL" id="JANLCK010000003">
    <property type="protein sequence ID" value="MCS5725843.1"/>
    <property type="molecule type" value="Genomic_DNA"/>
</dbReference>
<dbReference type="SUPFAM" id="SSF102462">
    <property type="entry name" value="Peptidyl-tRNA hydrolase II"/>
    <property type="match status" value="1"/>
</dbReference>
<proteinExistence type="predicted"/>
<dbReference type="Gene3D" id="3.40.1490.10">
    <property type="entry name" value="Bit1"/>
    <property type="match status" value="1"/>
</dbReference>
<reference evidence="1" key="1">
    <citation type="submission" date="2022-08" db="EMBL/GenBank/DDBJ databases">
        <authorList>
            <person name="Deng Y."/>
            <person name="Han X.-F."/>
            <person name="Zhang Y.-Q."/>
        </authorList>
    </citation>
    <scope>NUCLEOTIDE SEQUENCE</scope>
    <source>
        <strain evidence="1">CPCC 203407</strain>
    </source>
</reference>
<evidence type="ECO:0000313" key="1">
    <source>
        <dbReference type="EMBL" id="MCS5725843.1"/>
    </source>
</evidence>
<dbReference type="AlphaFoldDB" id="A0AA42BWB8"/>
<dbReference type="Proteomes" id="UP001165587">
    <property type="component" value="Unassembled WGS sequence"/>
</dbReference>
<gene>
    <name evidence="1" type="ORF">N1028_08020</name>
</gene>
<sequence length="165" mass="16762">MNSNTASAASVPAYSPDEIVTGESTRASRLKWVIVVDSDLPAGRAANAVACVAAATGSVVAGLQGPDAVDADGVAHPGLAWAGCTVLGASAERLANTRAKVVQSIAEDSGVWLADMPLAGQTTRVYDEYLSELAMTPGAGLECLALSIVGPRATVDSLVKKLRLL</sequence>
<keyword evidence="2" id="KW-1185">Reference proteome</keyword>
<dbReference type="Pfam" id="PF09391">
    <property type="entry name" value="DUF2000"/>
    <property type="match status" value="1"/>
</dbReference>
<protein>
    <submittedName>
        <fullName evidence="1">DUF2000 domain-containing protein</fullName>
    </submittedName>
</protein>
<dbReference type="RefSeq" id="WP_259526427.1">
    <property type="nucleotide sequence ID" value="NZ_JANLCK010000003.1"/>
</dbReference>
<dbReference type="InterPro" id="IPR023476">
    <property type="entry name" value="Pep_tRNA_hydro_II_dom_sf"/>
</dbReference>